<dbReference type="SUPFAM" id="SSF56601">
    <property type="entry name" value="beta-lactamase/transpeptidase-like"/>
    <property type="match status" value="1"/>
</dbReference>
<dbReference type="GO" id="GO:0009002">
    <property type="term" value="F:serine-type D-Ala-D-Ala carboxypeptidase activity"/>
    <property type="evidence" value="ECO:0007669"/>
    <property type="project" value="InterPro"/>
</dbReference>
<evidence type="ECO:0000256" key="4">
    <source>
        <dbReference type="ARBA" id="ARBA00022960"/>
    </source>
</evidence>
<evidence type="ECO:0000256" key="9">
    <source>
        <dbReference type="RuleBase" id="RU004016"/>
    </source>
</evidence>
<evidence type="ECO:0000256" key="3">
    <source>
        <dbReference type="ARBA" id="ARBA00022801"/>
    </source>
</evidence>
<sequence>MSAYPRLSSFPAVLACALAIGMGSQAPAFAGDAYLPPSVTVSAADTSGCPQRDTPPPAIDTSEDVAPGQTTPAPLPVPEPAIGELSGATCGYLLPTDSPDLPSDISASAWLVADLDSGQILGAKDVHGRYRPASTLKLLTALTMLTNLPDLNQVVTGSNEDAQQEGSRVGIGEGGKYTVGQLLLFMMMGSGNDTAFALARANGGYDKTVADMNAQAAALGAADTRASTVSGLDGAGQMTSVYDLGLIIRAAMAHPAFPPLISTPYSTVPGFGTEPEFGIANDNKLLLNYPGALGGKTGFTDDAGNTYVGLAERDGRRLLVTMLGGSQQPRRQWMQAASLLDWGFSLAAPKVPAAVPWLGRLVNSASDGSEIDKPSLPTTPDTPGAISTDAVGVADETSSVPPSAPTAGAALPQTNPGASSWDSLRWVVATGIVVVGLGGAVMLAARRRS</sequence>
<dbReference type="Gene3D" id="3.40.710.10">
    <property type="entry name" value="DD-peptidase/beta-lactamase superfamily"/>
    <property type="match status" value="1"/>
</dbReference>
<accession>A0A3G8ZY60</accession>
<keyword evidence="2 12" id="KW-0732">Signal</keyword>
<feature type="active site" description="Acyl-ester intermediate" evidence="7">
    <location>
        <position position="134"/>
    </location>
</feature>
<keyword evidence="15" id="KW-1185">Reference proteome</keyword>
<evidence type="ECO:0000256" key="7">
    <source>
        <dbReference type="PIRSR" id="PIRSR618044-1"/>
    </source>
</evidence>
<dbReference type="InterPro" id="IPR001967">
    <property type="entry name" value="Peptidase_S11_N"/>
</dbReference>
<keyword evidence="11" id="KW-0472">Membrane</keyword>
<dbReference type="AlphaFoldDB" id="A0A3G8ZY60"/>
<dbReference type="GO" id="GO:0009252">
    <property type="term" value="P:peptidoglycan biosynthetic process"/>
    <property type="evidence" value="ECO:0007669"/>
    <property type="project" value="UniProtKB-KW"/>
</dbReference>
<feature type="region of interest" description="Disordered" evidence="10">
    <location>
        <begin position="44"/>
        <end position="72"/>
    </location>
</feature>
<dbReference type="GO" id="GO:0071555">
    <property type="term" value="P:cell wall organization"/>
    <property type="evidence" value="ECO:0007669"/>
    <property type="project" value="UniProtKB-KW"/>
</dbReference>
<feature type="chain" id="PRO_5018012202" evidence="12">
    <location>
        <begin position="31"/>
        <end position="449"/>
    </location>
</feature>
<reference evidence="14 15" key="2">
    <citation type="submission" date="2018-12" db="EMBL/GenBank/DDBJ databases">
        <title>Nakamurella antarcticus sp. nov., isolated from Antarctica South Shetland Islands soil.</title>
        <authorList>
            <person name="Peng F."/>
        </authorList>
    </citation>
    <scope>NUCLEOTIDE SEQUENCE [LARGE SCALE GENOMIC DNA]</scope>
    <source>
        <strain evidence="14 15">S14-144</strain>
    </source>
</reference>
<evidence type="ECO:0000313" key="14">
    <source>
        <dbReference type="EMBL" id="AZI58591.1"/>
    </source>
</evidence>
<feature type="region of interest" description="Disordered" evidence="10">
    <location>
        <begin position="367"/>
        <end position="415"/>
    </location>
</feature>
<feature type="binding site" evidence="8">
    <location>
        <position position="296"/>
    </location>
    <ligand>
        <name>substrate</name>
    </ligand>
</feature>
<dbReference type="OrthoDB" id="3663940at2"/>
<reference evidence="14 15" key="1">
    <citation type="submission" date="2018-11" db="EMBL/GenBank/DDBJ databases">
        <authorList>
            <person name="Da X."/>
        </authorList>
    </citation>
    <scope>NUCLEOTIDE SEQUENCE [LARGE SCALE GENOMIC DNA]</scope>
    <source>
        <strain evidence="14 15">S14-144</strain>
    </source>
</reference>
<dbReference type="EMBL" id="CP034170">
    <property type="protein sequence ID" value="AZI58591.1"/>
    <property type="molecule type" value="Genomic_DNA"/>
</dbReference>
<dbReference type="InterPro" id="IPR012338">
    <property type="entry name" value="Beta-lactam/transpept-like"/>
</dbReference>
<feature type="active site" description="Proton acceptor" evidence="7">
    <location>
        <position position="137"/>
    </location>
</feature>
<evidence type="ECO:0000256" key="2">
    <source>
        <dbReference type="ARBA" id="ARBA00022729"/>
    </source>
</evidence>
<protein>
    <submittedName>
        <fullName evidence="14">Penicillin-binding protein</fullName>
    </submittedName>
</protein>
<feature type="signal peptide" evidence="12">
    <location>
        <begin position="1"/>
        <end position="30"/>
    </location>
</feature>
<feature type="transmembrane region" description="Helical" evidence="11">
    <location>
        <begin position="424"/>
        <end position="445"/>
    </location>
</feature>
<evidence type="ECO:0000256" key="8">
    <source>
        <dbReference type="PIRSR" id="PIRSR618044-2"/>
    </source>
</evidence>
<name>A0A3G8ZY60_9ACTN</name>
<feature type="active site" evidence="7">
    <location>
        <position position="190"/>
    </location>
</feature>
<dbReference type="KEGG" id="nak:EH165_11065"/>
<evidence type="ECO:0000313" key="15">
    <source>
        <dbReference type="Proteomes" id="UP000268084"/>
    </source>
</evidence>
<evidence type="ECO:0000256" key="10">
    <source>
        <dbReference type="SAM" id="MobiDB-lite"/>
    </source>
</evidence>
<dbReference type="InterPro" id="IPR018044">
    <property type="entry name" value="Peptidase_S11"/>
</dbReference>
<keyword evidence="4" id="KW-0133">Cell shape</keyword>
<evidence type="ECO:0000256" key="12">
    <source>
        <dbReference type="SAM" id="SignalP"/>
    </source>
</evidence>
<dbReference type="PRINTS" id="PR00725">
    <property type="entry name" value="DADACBPTASE1"/>
</dbReference>
<dbReference type="GO" id="GO:0008360">
    <property type="term" value="P:regulation of cell shape"/>
    <property type="evidence" value="ECO:0007669"/>
    <property type="project" value="UniProtKB-KW"/>
</dbReference>
<evidence type="ECO:0000256" key="6">
    <source>
        <dbReference type="ARBA" id="ARBA00023316"/>
    </source>
</evidence>
<keyword evidence="6" id="KW-0961">Cell wall biogenesis/degradation</keyword>
<dbReference type="RefSeq" id="WP_124799500.1">
    <property type="nucleotide sequence ID" value="NZ_CP034170.1"/>
</dbReference>
<feature type="domain" description="Peptidase S11 D-alanyl-D-alanine carboxypeptidase A N-terminal" evidence="13">
    <location>
        <begin position="102"/>
        <end position="324"/>
    </location>
</feature>
<evidence type="ECO:0000259" key="13">
    <source>
        <dbReference type="Pfam" id="PF00768"/>
    </source>
</evidence>
<proteinExistence type="inferred from homology"/>
<evidence type="ECO:0000256" key="11">
    <source>
        <dbReference type="SAM" id="Phobius"/>
    </source>
</evidence>
<comment type="similarity">
    <text evidence="1 9">Belongs to the peptidase S11 family.</text>
</comment>
<gene>
    <name evidence="14" type="ORF">EH165_11065</name>
</gene>
<keyword evidence="5" id="KW-0573">Peptidoglycan synthesis</keyword>
<organism evidence="14 15">
    <name type="scientific">Nakamurella antarctica</name>
    <dbReference type="NCBI Taxonomy" id="1902245"/>
    <lineage>
        <taxon>Bacteria</taxon>
        <taxon>Bacillati</taxon>
        <taxon>Actinomycetota</taxon>
        <taxon>Actinomycetes</taxon>
        <taxon>Nakamurellales</taxon>
        <taxon>Nakamurellaceae</taxon>
        <taxon>Nakamurella</taxon>
    </lineage>
</organism>
<keyword evidence="3" id="KW-0378">Hydrolase</keyword>
<keyword evidence="11" id="KW-0812">Transmembrane</keyword>
<dbReference type="GO" id="GO:0006508">
    <property type="term" value="P:proteolysis"/>
    <property type="evidence" value="ECO:0007669"/>
    <property type="project" value="InterPro"/>
</dbReference>
<dbReference type="Pfam" id="PF00768">
    <property type="entry name" value="Peptidase_S11"/>
    <property type="match status" value="1"/>
</dbReference>
<evidence type="ECO:0000256" key="5">
    <source>
        <dbReference type="ARBA" id="ARBA00022984"/>
    </source>
</evidence>
<dbReference type="PANTHER" id="PTHR21581:SF33">
    <property type="entry name" value="D-ALANYL-D-ALANINE CARBOXYPEPTIDASE DACB"/>
    <property type="match status" value="1"/>
</dbReference>
<keyword evidence="11" id="KW-1133">Transmembrane helix</keyword>
<dbReference type="PANTHER" id="PTHR21581">
    <property type="entry name" value="D-ALANYL-D-ALANINE CARBOXYPEPTIDASE"/>
    <property type="match status" value="1"/>
</dbReference>
<dbReference type="Proteomes" id="UP000268084">
    <property type="component" value="Chromosome"/>
</dbReference>
<evidence type="ECO:0000256" key="1">
    <source>
        <dbReference type="ARBA" id="ARBA00007164"/>
    </source>
</evidence>